<keyword evidence="6 12" id="KW-0479">Metal-binding</keyword>
<evidence type="ECO:0000256" key="14">
    <source>
        <dbReference type="PIRSR" id="PIRSR002811-1"/>
    </source>
</evidence>
<dbReference type="CDD" id="cd03364">
    <property type="entry name" value="TOPRIM_DnaG_primases"/>
    <property type="match status" value="1"/>
</dbReference>
<feature type="zinc finger region" description="CHC2-type" evidence="12 14">
    <location>
        <begin position="40"/>
        <end position="64"/>
    </location>
</feature>
<keyword evidence="1 12" id="KW-0240">DNA-directed RNA polymerase</keyword>
<protein>
    <recommendedName>
        <fullName evidence="12 13">DNA primase</fullName>
        <ecNumber evidence="12">2.7.7.101</ecNumber>
    </recommendedName>
</protein>
<dbReference type="AlphaFoldDB" id="A0A448TT66"/>
<dbReference type="InterPro" id="IPR030846">
    <property type="entry name" value="DnaG_bac"/>
</dbReference>
<evidence type="ECO:0000256" key="7">
    <source>
        <dbReference type="ARBA" id="ARBA00022771"/>
    </source>
</evidence>
<dbReference type="Pfam" id="PF08275">
    <property type="entry name" value="DNAG_N"/>
    <property type="match status" value="1"/>
</dbReference>
<evidence type="ECO:0000256" key="6">
    <source>
        <dbReference type="ARBA" id="ARBA00022723"/>
    </source>
</evidence>
<keyword evidence="17" id="KW-1185">Reference proteome</keyword>
<evidence type="ECO:0000256" key="3">
    <source>
        <dbReference type="ARBA" id="ARBA00022679"/>
    </source>
</evidence>
<reference evidence="16 17" key="1">
    <citation type="submission" date="2018-12" db="EMBL/GenBank/DDBJ databases">
        <authorList>
            <consortium name="Pathogen Informatics"/>
        </authorList>
    </citation>
    <scope>NUCLEOTIDE SEQUENCE [LARGE SCALE GENOMIC DNA]</scope>
    <source>
        <strain evidence="16 17">NCTC12871</strain>
    </source>
</reference>
<dbReference type="SUPFAM" id="SSF57783">
    <property type="entry name" value="Zinc beta-ribbon"/>
    <property type="match status" value="1"/>
</dbReference>
<comment type="subunit">
    <text evidence="12">Monomer. Interacts with DnaB.</text>
</comment>
<dbReference type="InterPro" id="IPR002694">
    <property type="entry name" value="Znf_CHC2"/>
</dbReference>
<comment type="catalytic activity">
    <reaction evidence="12">
        <text>ssDNA + n NTP = ssDNA/pppN(pN)n-1 hybrid + (n-1) diphosphate.</text>
        <dbReference type="EC" id="2.7.7.101"/>
    </reaction>
</comment>
<keyword evidence="3 12" id="KW-0808">Transferase</keyword>
<dbReference type="KEGG" id="adp:NCTC12871_00655"/>
<dbReference type="GO" id="GO:0003899">
    <property type="term" value="F:DNA-directed RNA polymerase activity"/>
    <property type="evidence" value="ECO:0007669"/>
    <property type="project" value="UniProtKB-UniRule"/>
</dbReference>
<evidence type="ECO:0000256" key="4">
    <source>
        <dbReference type="ARBA" id="ARBA00022695"/>
    </source>
</evidence>
<evidence type="ECO:0000256" key="12">
    <source>
        <dbReference type="HAMAP-Rule" id="MF_00974"/>
    </source>
</evidence>
<dbReference type="GO" id="GO:1990077">
    <property type="term" value="C:primosome complex"/>
    <property type="evidence" value="ECO:0007669"/>
    <property type="project" value="UniProtKB-KW"/>
</dbReference>
<dbReference type="InterPro" id="IPR050219">
    <property type="entry name" value="DnaG_primase"/>
</dbReference>
<dbReference type="PANTHER" id="PTHR30313">
    <property type="entry name" value="DNA PRIMASE"/>
    <property type="match status" value="1"/>
</dbReference>
<dbReference type="InterPro" id="IPR013264">
    <property type="entry name" value="DNAG_N"/>
</dbReference>
<dbReference type="GO" id="GO:0000428">
    <property type="term" value="C:DNA-directed RNA polymerase complex"/>
    <property type="evidence" value="ECO:0007669"/>
    <property type="project" value="UniProtKB-KW"/>
</dbReference>
<dbReference type="InterPro" id="IPR016136">
    <property type="entry name" value="DNA_helicase_N/primase_C"/>
</dbReference>
<dbReference type="InterPro" id="IPR013173">
    <property type="entry name" value="DNA_primase_DnaG_DnaB-bd_dom"/>
</dbReference>
<comment type="function">
    <text evidence="12 13">RNA polymerase that catalyzes the synthesis of short RNA molecules used as primers for DNA polymerase during DNA replication.</text>
</comment>
<keyword evidence="10 12" id="KW-0238">DNA-binding</keyword>
<dbReference type="Proteomes" id="UP000279799">
    <property type="component" value="Chromosome"/>
</dbReference>
<dbReference type="SMART" id="SM00766">
    <property type="entry name" value="DnaG_DnaB_bind"/>
    <property type="match status" value="1"/>
</dbReference>
<dbReference type="SMART" id="SM00493">
    <property type="entry name" value="TOPRIM"/>
    <property type="match status" value="1"/>
</dbReference>
<evidence type="ECO:0000313" key="17">
    <source>
        <dbReference type="Proteomes" id="UP000279799"/>
    </source>
</evidence>
<keyword evidence="2 12" id="KW-0639">Primosome</keyword>
<evidence type="ECO:0000256" key="2">
    <source>
        <dbReference type="ARBA" id="ARBA00022515"/>
    </source>
</evidence>
<dbReference type="SUPFAM" id="SSF56731">
    <property type="entry name" value="DNA primase core"/>
    <property type="match status" value="1"/>
</dbReference>
<evidence type="ECO:0000313" key="16">
    <source>
        <dbReference type="EMBL" id="VEJ09210.1"/>
    </source>
</evidence>
<dbReference type="OrthoDB" id="9803773at2"/>
<accession>A0A448TT66</accession>
<dbReference type="EC" id="2.7.7.101" evidence="12"/>
<dbReference type="EMBL" id="LR134510">
    <property type="protein sequence ID" value="VEJ09210.1"/>
    <property type="molecule type" value="Genomic_DNA"/>
</dbReference>
<name>A0A448TT66_9PAST</name>
<dbReference type="Gene3D" id="1.20.50.20">
    <property type="entry name" value="DnaG, RNA polymerase domain, helical bundle"/>
    <property type="match status" value="1"/>
</dbReference>
<dbReference type="FunFam" id="3.40.1360.10:FF:000002">
    <property type="entry name" value="DNA primase"/>
    <property type="match status" value="1"/>
</dbReference>
<dbReference type="FunFam" id="3.90.580.10:FF:000001">
    <property type="entry name" value="DNA primase"/>
    <property type="match status" value="1"/>
</dbReference>
<dbReference type="InterPro" id="IPR006171">
    <property type="entry name" value="TOPRIM_dom"/>
</dbReference>
<keyword evidence="7 12" id="KW-0863">Zinc-finger</keyword>
<keyword evidence="11 12" id="KW-0804">Transcription</keyword>
<dbReference type="FunFam" id="3.90.980.10:FF:000001">
    <property type="entry name" value="DNA primase"/>
    <property type="match status" value="1"/>
</dbReference>
<dbReference type="GO" id="GO:0003677">
    <property type="term" value="F:DNA binding"/>
    <property type="evidence" value="ECO:0007669"/>
    <property type="project" value="UniProtKB-KW"/>
</dbReference>
<evidence type="ECO:0000256" key="13">
    <source>
        <dbReference type="PIRNR" id="PIRNR002811"/>
    </source>
</evidence>
<dbReference type="PANTHER" id="PTHR30313:SF2">
    <property type="entry name" value="DNA PRIMASE"/>
    <property type="match status" value="1"/>
</dbReference>
<dbReference type="Pfam" id="PF01807">
    <property type="entry name" value="Zn_ribbon_DnaG"/>
    <property type="match status" value="1"/>
</dbReference>
<sequence length="594" mass="68054">MAGSIPRGFIDDLLAKTDIVDVVSSRVKLKKAGREYHACCPFHHEKTPSFTVSPKKQFYYCFGCHAKGNAITFLMEYDQLSFVEAIEELASRLGLDVPYERSSNFDPQKPQPAPQAKRDLYDLMQQIALFYRDQLTHSMPALDYVRTRDLSPEVISRYLIGYAPAGYDILTNTFRSRPNYQKDLLDLGMLASNDRGKHYDRFRDRLIFPIRDRRGRVIAFGGRVLNNTDKPKYLNSPETATYHKGRELYGLYEVLQNRNDIQQLLIVEGYMDVVALAQFGVDYAVASLGTATTPEQLRIAYRHTDKIVCCYDADRAGRDAAWRALENVLPLLEDGRQIKFIFLPDGEDPDTFVRKYGKESFEAYIENAQGFSDFFFNHLKPLIDFSSEEGKIKLVSLSMPLIAKIPGEMLKNHLITTLQGLVGVWDRQALMKLYQQQKDEEATPDKKTTTTDRKITPIRVLISLLLQDPSLANLKTAAGDEIILPPVDELQDVGFSLFSQLFQQCKEHIGLTTGQLLENWRESKFFNALEILATWDHLVEDENLYEMTFIENLRVIQKQYLEKRIATLIAKERSSGLEDQERVELAMLIQGNHL</sequence>
<organism evidence="16 17">
    <name type="scientific">Actinobacillus delphinicola</name>
    <dbReference type="NCBI Taxonomy" id="51161"/>
    <lineage>
        <taxon>Bacteria</taxon>
        <taxon>Pseudomonadati</taxon>
        <taxon>Pseudomonadota</taxon>
        <taxon>Gammaproteobacteria</taxon>
        <taxon>Pasteurellales</taxon>
        <taxon>Pasteurellaceae</taxon>
        <taxon>Actinobacillus</taxon>
    </lineage>
</organism>
<evidence type="ECO:0000256" key="11">
    <source>
        <dbReference type="ARBA" id="ARBA00023163"/>
    </source>
</evidence>
<comment type="cofactor">
    <cofactor evidence="12 13 14">
        <name>Zn(2+)</name>
        <dbReference type="ChEBI" id="CHEBI:29105"/>
    </cofactor>
    <text evidence="12 13 14">Binds 1 zinc ion per monomer.</text>
</comment>
<dbReference type="NCBIfam" id="TIGR01391">
    <property type="entry name" value="dnaG"/>
    <property type="match status" value="1"/>
</dbReference>
<dbReference type="GO" id="GO:0006269">
    <property type="term" value="P:DNA replication, synthesis of primer"/>
    <property type="evidence" value="ECO:0007669"/>
    <property type="project" value="UniProtKB-UniRule"/>
</dbReference>
<evidence type="ECO:0000256" key="10">
    <source>
        <dbReference type="ARBA" id="ARBA00023125"/>
    </source>
</evidence>
<gene>
    <name evidence="12 16" type="primary">dnaG</name>
    <name evidence="16" type="ORF">NCTC12871_00655</name>
</gene>
<dbReference type="Pfam" id="PF08278">
    <property type="entry name" value="DnaG_DnaB_bind"/>
    <property type="match status" value="1"/>
</dbReference>
<dbReference type="SMART" id="SM00400">
    <property type="entry name" value="ZnF_CHCC"/>
    <property type="match status" value="1"/>
</dbReference>
<dbReference type="SUPFAM" id="SSF117023">
    <property type="entry name" value="DNA primase DnaG, C-terminal domain"/>
    <property type="match status" value="1"/>
</dbReference>
<dbReference type="InterPro" id="IPR019475">
    <property type="entry name" value="DNA_primase_DnaB-bd"/>
</dbReference>
<evidence type="ECO:0000256" key="9">
    <source>
        <dbReference type="ARBA" id="ARBA00022842"/>
    </source>
</evidence>
<dbReference type="Pfam" id="PF10410">
    <property type="entry name" value="DnaB_bind"/>
    <property type="match status" value="1"/>
</dbReference>
<dbReference type="PROSITE" id="PS50880">
    <property type="entry name" value="TOPRIM"/>
    <property type="match status" value="1"/>
</dbReference>
<dbReference type="HAMAP" id="MF_00974">
    <property type="entry name" value="DNA_primase_DnaG"/>
    <property type="match status" value="1"/>
</dbReference>
<keyword evidence="4 12" id="KW-0548">Nucleotidyltransferase</keyword>
<comment type="similarity">
    <text evidence="12 13">Belongs to the DnaG primase family.</text>
</comment>
<dbReference type="Gene3D" id="1.10.860.10">
    <property type="entry name" value="DNAb Helicase, Chain A"/>
    <property type="match status" value="1"/>
</dbReference>
<feature type="domain" description="Toprim" evidence="15">
    <location>
        <begin position="262"/>
        <end position="344"/>
    </location>
</feature>
<dbReference type="Gene3D" id="3.90.580.10">
    <property type="entry name" value="Zinc finger, CHC2-type domain"/>
    <property type="match status" value="1"/>
</dbReference>
<proteinExistence type="inferred from homology"/>
<dbReference type="RefSeq" id="WP_126598946.1">
    <property type="nucleotide sequence ID" value="NZ_LR134510.1"/>
</dbReference>
<keyword evidence="8 12" id="KW-0862">Zinc</keyword>
<dbReference type="InterPro" id="IPR036977">
    <property type="entry name" value="DNA_primase_Znf_CHC2"/>
</dbReference>
<dbReference type="GO" id="GO:0005737">
    <property type="term" value="C:cytoplasm"/>
    <property type="evidence" value="ECO:0007669"/>
    <property type="project" value="TreeGrafter"/>
</dbReference>
<keyword evidence="9" id="KW-0460">Magnesium</keyword>
<dbReference type="PIRSF" id="PIRSF002811">
    <property type="entry name" value="DnaG"/>
    <property type="match status" value="1"/>
</dbReference>
<keyword evidence="5 12" id="KW-0235">DNA replication</keyword>
<dbReference type="InterPro" id="IPR034151">
    <property type="entry name" value="TOPRIM_DnaG_bac"/>
</dbReference>
<evidence type="ECO:0000256" key="5">
    <source>
        <dbReference type="ARBA" id="ARBA00022705"/>
    </source>
</evidence>
<dbReference type="Gene3D" id="3.90.980.10">
    <property type="entry name" value="DNA primase, catalytic core, N-terminal domain"/>
    <property type="match status" value="1"/>
</dbReference>
<dbReference type="InterPro" id="IPR006295">
    <property type="entry name" value="DNA_primase_DnaG"/>
</dbReference>
<evidence type="ECO:0000256" key="8">
    <source>
        <dbReference type="ARBA" id="ARBA00022833"/>
    </source>
</evidence>
<evidence type="ECO:0000256" key="1">
    <source>
        <dbReference type="ARBA" id="ARBA00022478"/>
    </source>
</evidence>
<evidence type="ECO:0000259" key="15">
    <source>
        <dbReference type="PROSITE" id="PS50880"/>
    </source>
</evidence>
<comment type="domain">
    <text evidence="12">Contains an N-terminal zinc-binding domain, a central core domain that contains the primase activity, and a C-terminal DnaB-binding domain.</text>
</comment>
<dbReference type="InterPro" id="IPR037068">
    <property type="entry name" value="DNA_primase_core_N_sf"/>
</dbReference>
<dbReference type="Pfam" id="PF13155">
    <property type="entry name" value="Toprim_2"/>
    <property type="match status" value="1"/>
</dbReference>
<dbReference type="Gene3D" id="3.40.1360.10">
    <property type="match status" value="1"/>
</dbReference>
<dbReference type="GO" id="GO:0008270">
    <property type="term" value="F:zinc ion binding"/>
    <property type="evidence" value="ECO:0007669"/>
    <property type="project" value="UniProtKB-UniRule"/>
</dbReference>